<dbReference type="InterPro" id="IPR019734">
    <property type="entry name" value="TPR_rpt"/>
</dbReference>
<sequence length="226" mass="25067">MRTWVLLFGLLAASGVGAQTNNACGSLVNYAFGPYDYRAATRDQKSLVENAHFTAGVELLQTRKTGTFGHDIGYTLRAFPNHPRALLAMQKLVEKEKRNPAEDAPYTIDCFYERALRFRPDDYVVRLLYVSFLIERGDLKEVPAHLAYVNQTEADNAFAMYNLGLVYFDLKDYGQALAHAHKALALGLPRTDLKTKLERVNKWEEPAAAPVAEAASKPDASASGVP</sequence>
<dbReference type="SUPFAM" id="SSF48452">
    <property type="entry name" value="TPR-like"/>
    <property type="match status" value="1"/>
</dbReference>
<organism evidence="3 4">
    <name type="scientific">Pelomonas nitida</name>
    <dbReference type="NCBI Taxonomy" id="3299027"/>
    <lineage>
        <taxon>Bacteria</taxon>
        <taxon>Pseudomonadati</taxon>
        <taxon>Pseudomonadota</taxon>
        <taxon>Betaproteobacteria</taxon>
        <taxon>Burkholderiales</taxon>
        <taxon>Sphaerotilaceae</taxon>
        <taxon>Roseateles</taxon>
    </lineage>
</organism>
<feature type="chain" id="PRO_5045773643" evidence="2">
    <location>
        <begin position="19"/>
        <end position="226"/>
    </location>
</feature>
<proteinExistence type="predicted"/>
<dbReference type="PROSITE" id="PS50005">
    <property type="entry name" value="TPR"/>
    <property type="match status" value="1"/>
</dbReference>
<dbReference type="RefSeq" id="WP_394488838.1">
    <property type="nucleotide sequence ID" value="NZ_JBIGIA010000010.1"/>
</dbReference>
<dbReference type="InterPro" id="IPR011990">
    <property type="entry name" value="TPR-like_helical_dom_sf"/>
</dbReference>
<protein>
    <submittedName>
        <fullName evidence="3">Tetratricopeptide repeat protein</fullName>
    </submittedName>
</protein>
<accession>A0ABW7G804</accession>
<name>A0ABW7G804_9BURK</name>
<evidence type="ECO:0000313" key="4">
    <source>
        <dbReference type="Proteomes" id="UP001606305"/>
    </source>
</evidence>
<comment type="caution">
    <text evidence="3">The sequence shown here is derived from an EMBL/GenBank/DDBJ whole genome shotgun (WGS) entry which is preliminary data.</text>
</comment>
<keyword evidence="4" id="KW-1185">Reference proteome</keyword>
<dbReference type="EMBL" id="JBIGIA010000010">
    <property type="protein sequence ID" value="MFG6457982.1"/>
    <property type="molecule type" value="Genomic_DNA"/>
</dbReference>
<dbReference type="Proteomes" id="UP001606305">
    <property type="component" value="Unassembled WGS sequence"/>
</dbReference>
<evidence type="ECO:0000256" key="2">
    <source>
        <dbReference type="SAM" id="SignalP"/>
    </source>
</evidence>
<keyword evidence="1" id="KW-0802">TPR repeat</keyword>
<evidence type="ECO:0000313" key="3">
    <source>
        <dbReference type="EMBL" id="MFG6457982.1"/>
    </source>
</evidence>
<feature type="repeat" description="TPR" evidence="1">
    <location>
        <begin position="157"/>
        <end position="190"/>
    </location>
</feature>
<dbReference type="Gene3D" id="1.25.40.10">
    <property type="entry name" value="Tetratricopeptide repeat domain"/>
    <property type="match status" value="1"/>
</dbReference>
<reference evidence="3 4" key="1">
    <citation type="submission" date="2024-09" db="EMBL/GenBank/DDBJ databases">
        <title>Novel species of the genus Pelomonas and Roseateles isolated from streams.</title>
        <authorList>
            <person name="Lu H."/>
        </authorList>
    </citation>
    <scope>NUCLEOTIDE SEQUENCE [LARGE SCALE GENOMIC DNA]</scope>
    <source>
        <strain evidence="3 4">BYS96W</strain>
    </source>
</reference>
<feature type="signal peptide" evidence="2">
    <location>
        <begin position="1"/>
        <end position="18"/>
    </location>
</feature>
<gene>
    <name evidence="3" type="ORF">ACG00X_14165</name>
</gene>
<keyword evidence="2" id="KW-0732">Signal</keyword>
<evidence type="ECO:0000256" key="1">
    <source>
        <dbReference type="PROSITE-ProRule" id="PRU00339"/>
    </source>
</evidence>